<comment type="caution">
    <text evidence="2">The sequence shown here is derived from an EMBL/GenBank/DDBJ whole genome shotgun (WGS) entry which is preliminary data.</text>
</comment>
<proteinExistence type="predicted"/>
<reference evidence="2 3" key="1">
    <citation type="submission" date="2017-12" db="EMBL/GenBank/DDBJ databases">
        <title>Draft Genome sequences of multiple microbial strains isolated from spacecraft associated surfaces.</title>
        <authorList>
            <person name="Seuylemezian A."/>
            <person name="Vaishampayan P."/>
            <person name="Venkateswaran K."/>
        </authorList>
    </citation>
    <scope>NUCLEOTIDE SEQUENCE [LARGE SCALE GENOMIC DNA]</scope>
    <source>
        <strain evidence="2 3">2P01AA</strain>
    </source>
</reference>
<name>A0A2N0WFD2_9GAMM</name>
<evidence type="ECO:0008006" key="4">
    <source>
        <dbReference type="Google" id="ProtNLM"/>
    </source>
</evidence>
<evidence type="ECO:0000256" key="1">
    <source>
        <dbReference type="SAM" id="SignalP"/>
    </source>
</evidence>
<dbReference type="NCBIfam" id="TIGR01643">
    <property type="entry name" value="YD_repeat_2x"/>
    <property type="match status" value="1"/>
</dbReference>
<dbReference type="Proteomes" id="UP000233553">
    <property type="component" value="Unassembled WGS sequence"/>
</dbReference>
<evidence type="ECO:0000313" key="2">
    <source>
        <dbReference type="EMBL" id="PKF33792.1"/>
    </source>
</evidence>
<dbReference type="InterPro" id="IPR006530">
    <property type="entry name" value="YD"/>
</dbReference>
<dbReference type="Gene3D" id="2.180.10.10">
    <property type="entry name" value="RHS repeat-associated core"/>
    <property type="match status" value="1"/>
</dbReference>
<keyword evidence="1" id="KW-0732">Signal</keyword>
<feature type="signal peptide" evidence="1">
    <location>
        <begin position="1"/>
        <end position="19"/>
    </location>
</feature>
<dbReference type="EMBL" id="PISJ01000012">
    <property type="protein sequence ID" value="PKF33792.1"/>
    <property type="molecule type" value="Genomic_DNA"/>
</dbReference>
<gene>
    <name evidence="2" type="ORF">CW311_08050</name>
</gene>
<organism evidence="2 3">
    <name type="scientific">Acinetobacter proteolyticus</name>
    <dbReference type="NCBI Taxonomy" id="1776741"/>
    <lineage>
        <taxon>Bacteria</taxon>
        <taxon>Pseudomonadati</taxon>
        <taxon>Pseudomonadota</taxon>
        <taxon>Gammaproteobacteria</taxon>
        <taxon>Moraxellales</taxon>
        <taxon>Moraxellaceae</taxon>
        <taxon>Acinetobacter</taxon>
    </lineage>
</organism>
<evidence type="ECO:0000313" key="3">
    <source>
        <dbReference type="Proteomes" id="UP000233553"/>
    </source>
</evidence>
<dbReference type="InterPro" id="IPR031325">
    <property type="entry name" value="RHS_repeat"/>
</dbReference>
<feature type="chain" id="PRO_5014715767" description="RHS repeat protein" evidence="1">
    <location>
        <begin position="20"/>
        <end position="60"/>
    </location>
</feature>
<dbReference type="AlphaFoldDB" id="A0A2N0WFD2"/>
<dbReference type="RefSeq" id="WP_101236194.1">
    <property type="nucleotide sequence ID" value="NZ_PISJ01000012.1"/>
</dbReference>
<sequence length="60" mass="6422">MKKIILMSIIGLFSINCFSGSATYTYDNLGRVTKVTYSSGKSITYSYDAAGNRVTVVSAG</sequence>
<dbReference type="Pfam" id="PF05593">
    <property type="entry name" value="RHS_repeat"/>
    <property type="match status" value="1"/>
</dbReference>
<accession>A0A2N0WFD2</accession>
<protein>
    <recommendedName>
        <fullName evidence="4">RHS repeat protein</fullName>
    </recommendedName>
</protein>